<sequence length="1396" mass="150940">MDVVVATSGIDKIVIFLLYNNATSTRVKLYSTGAQSLPSSIVVDDFNNDNCLDIAVANYGAHNIEIFFGYGNGTFFNSKVLSTGSSRPLFINVGDFNNDNQSDIIIANYDTDSVSIFLGYDNGSFQNQKSYFTGYDSSPRSLAVGDFNKDNHLDIAIANYGTNNIGILFGYSNGSFSSSQIYTTNQNSNPISIAIGDFNNDNNLDIVVANYGIGNVGVFLNYNNGTFTPQITYSIGTNSRLQHVTVGDINNDNALDIIIVDSNNDQIHVFPGYGNGTFATISTYDVVSGSRPFAAAVADFNNDNQSDIVVITHETNQLLLLVGCSIRPSARQRNYLVKPSAHSSTVAIADFNNDTQLDIVVNGYEGSGVRIMFDYNNGTFAKEMSYSTGNNSYPQHICVSDLNNDNRIDIVTANLGSDSVGVLLGYGDGNFTTVTTYSAGVGSGPRFIVVRDVDNDSHVDIISANTGSSSIGVFFGYGNGSFASVTTYSTGIGTFPHSIAVGDVNNDNQLDIVVSIMNPDGIVVFLAYSKRIFRMIMFYSTGYDSAPVSIALADFNSDNRLDIVVANSRTNNMWVLFGIDNGTFGRQRTYSTGSESLPYFVAVADFNHDNQLDIAMTYFRNDKVVIFFGHGNGDFELVRTYFVGTGSHPYGFAIADFNNDKQLEIVVTLWGNGYVAILTEYYAADFAKQIMYLMGYAPQSYSLAAGDFNRDNRSDIVIANSGINTIEIRIGLGNSTFDTQIMYSISTGLFPRYVNTADIDNDNNLDIVTVNSGSDSVSVNLGYGNGSFKVSTMYSTGAGSNPCSVVFGDLNNDNRLDLIIANEGTDNIAVLVGYNYSTFHKQKAYKAIGNLGPREVVVGDFNNDSYPDVAVVFYTTNNIGIFLGDGNGSFNVFLNYSTTIGSTPYSLVVDDINKDGRLDVIVANYGTDNVGIFLGYGNGNFAGMMTFPTGIGSRPYSVAVADFNDDGRLDIVVINIGTNNIGFLYGYGNGSFATILIYQTGDNYFPTAVRIGDFNNDNRIDIAVVNTNANNIGILLGYGNGNFTKQVIYSTRHGTRPYWVAFGDFNNDYEIDMVTANHHDNSISIFLGQGNGSFGDVKTYPTGDGSMPMYVNVGDFNNDHKLDIIVVNYGTNQIVVHFGLGDGTFLWGDLYSTDIGSQPNTLAICDFNKDGRLDIVVSNPGSDTIGLFLGYDSKPFAHVKLGRTGDGSQPHSVAIGDFNNDDILDIAVANYGNSNVGIFLGLGNAFFDNMLIYSTGVDSGPYFVAVEDLNNDNHSDIVVANFKTDNIAILLGYGNATFAPAATYSTGDRSHPCAVTIADFDNDNILDIAIANSGTSTVLLLYGNGNGTFGNEESYQLGYDYRPYSIAVTDLNQDGFMDIVIACYGTDNVEILLKMC</sequence>
<dbReference type="Gene3D" id="2.130.10.130">
    <property type="entry name" value="Integrin alpha, N-terminal"/>
    <property type="match status" value="5"/>
</dbReference>
<dbReference type="EMBL" id="CAJNOO010002046">
    <property type="protein sequence ID" value="CAF1230183.1"/>
    <property type="molecule type" value="Genomic_DNA"/>
</dbReference>
<dbReference type="PANTHER" id="PTHR46580:SF4">
    <property type="entry name" value="ATP_GTP-BINDING PROTEIN"/>
    <property type="match status" value="1"/>
</dbReference>
<dbReference type="InterPro" id="IPR013517">
    <property type="entry name" value="FG-GAP"/>
</dbReference>
<dbReference type="OrthoDB" id="10022113at2759"/>
<dbReference type="Pfam" id="PF13517">
    <property type="entry name" value="FG-GAP_3"/>
    <property type="match status" value="12"/>
</dbReference>
<reference evidence="2" key="1">
    <citation type="submission" date="2021-02" db="EMBL/GenBank/DDBJ databases">
        <authorList>
            <person name="Nowell W R."/>
        </authorList>
    </citation>
    <scope>NUCLEOTIDE SEQUENCE</scope>
</reference>
<dbReference type="PANTHER" id="PTHR46580">
    <property type="entry name" value="SENSOR KINASE-RELATED"/>
    <property type="match status" value="1"/>
</dbReference>
<keyword evidence="1" id="KW-0732">Signal</keyword>
<proteinExistence type="predicted"/>
<name>A0A814YIY6_9BILA</name>
<protein>
    <submittedName>
        <fullName evidence="2">Uncharacterized protein</fullName>
    </submittedName>
</protein>
<comment type="caution">
    <text evidence="2">The sequence shown here is derived from an EMBL/GenBank/DDBJ whole genome shotgun (WGS) entry which is preliminary data.</text>
</comment>
<evidence type="ECO:0000313" key="2">
    <source>
        <dbReference type="EMBL" id="CAF1230183.1"/>
    </source>
</evidence>
<dbReference type="InterPro" id="IPR028994">
    <property type="entry name" value="Integrin_alpha_N"/>
</dbReference>
<evidence type="ECO:0000313" key="3">
    <source>
        <dbReference type="Proteomes" id="UP000663882"/>
    </source>
</evidence>
<gene>
    <name evidence="2" type="ORF">RFH988_LOCUS26122</name>
</gene>
<dbReference type="Gene3D" id="2.30.30.100">
    <property type="match status" value="6"/>
</dbReference>
<organism evidence="2 3">
    <name type="scientific">Rotaria sordida</name>
    <dbReference type="NCBI Taxonomy" id="392033"/>
    <lineage>
        <taxon>Eukaryota</taxon>
        <taxon>Metazoa</taxon>
        <taxon>Spiralia</taxon>
        <taxon>Gnathifera</taxon>
        <taxon>Rotifera</taxon>
        <taxon>Eurotatoria</taxon>
        <taxon>Bdelloidea</taxon>
        <taxon>Philodinida</taxon>
        <taxon>Philodinidae</taxon>
        <taxon>Rotaria</taxon>
    </lineage>
</organism>
<dbReference type="Proteomes" id="UP000663882">
    <property type="component" value="Unassembled WGS sequence"/>
</dbReference>
<accession>A0A814YIY6</accession>
<evidence type="ECO:0000256" key="1">
    <source>
        <dbReference type="ARBA" id="ARBA00022729"/>
    </source>
</evidence>
<dbReference type="SUPFAM" id="SSF69318">
    <property type="entry name" value="Integrin alpha N-terminal domain"/>
    <property type="match status" value="4"/>
</dbReference>